<evidence type="ECO:0000256" key="1">
    <source>
        <dbReference type="SAM" id="MobiDB-lite"/>
    </source>
</evidence>
<accession>A0A1J4KHC7</accession>
<dbReference type="VEuPathDB" id="TrichDB:TRFO_19786"/>
<gene>
    <name evidence="3" type="ORF">TRFO_19786</name>
</gene>
<proteinExistence type="predicted"/>
<comment type="caution">
    <text evidence="3">The sequence shown here is derived from an EMBL/GenBank/DDBJ whole genome shotgun (WGS) entry which is preliminary data.</text>
</comment>
<feature type="compositionally biased region" description="Basic and acidic residues" evidence="1">
    <location>
        <begin position="264"/>
        <end position="283"/>
    </location>
</feature>
<keyword evidence="2" id="KW-0812">Transmembrane</keyword>
<keyword evidence="4" id="KW-1185">Reference proteome</keyword>
<feature type="compositionally biased region" description="Basic residues" evidence="1">
    <location>
        <begin position="213"/>
        <end position="227"/>
    </location>
</feature>
<keyword evidence="2" id="KW-0472">Membrane</keyword>
<evidence type="ECO:0000256" key="2">
    <source>
        <dbReference type="SAM" id="Phobius"/>
    </source>
</evidence>
<evidence type="ECO:0000313" key="4">
    <source>
        <dbReference type="Proteomes" id="UP000179807"/>
    </source>
</evidence>
<evidence type="ECO:0000313" key="3">
    <source>
        <dbReference type="EMBL" id="OHT10815.1"/>
    </source>
</evidence>
<reference evidence="3" key="1">
    <citation type="submission" date="2016-10" db="EMBL/GenBank/DDBJ databases">
        <authorList>
            <person name="Benchimol M."/>
            <person name="Almeida L.G."/>
            <person name="Vasconcelos A.T."/>
            <person name="Perreira-Neves A."/>
            <person name="Rosa I.A."/>
            <person name="Tasca T."/>
            <person name="Bogo M.R."/>
            <person name="de Souza W."/>
        </authorList>
    </citation>
    <scope>NUCLEOTIDE SEQUENCE [LARGE SCALE GENOMIC DNA]</scope>
    <source>
        <strain evidence="3">K</strain>
    </source>
</reference>
<protein>
    <submittedName>
        <fullName evidence="3">Uncharacterized protein</fullName>
    </submittedName>
</protein>
<feature type="transmembrane region" description="Helical" evidence="2">
    <location>
        <begin position="12"/>
        <end position="35"/>
    </location>
</feature>
<dbReference type="Proteomes" id="UP000179807">
    <property type="component" value="Unassembled WGS sequence"/>
</dbReference>
<dbReference type="AlphaFoldDB" id="A0A1J4KHC7"/>
<feature type="compositionally biased region" description="Polar residues" evidence="1">
    <location>
        <begin position="199"/>
        <end position="212"/>
    </location>
</feature>
<dbReference type="GeneID" id="94835708"/>
<keyword evidence="2" id="KW-1133">Transmembrane helix</keyword>
<organism evidence="3 4">
    <name type="scientific">Tritrichomonas foetus</name>
    <dbReference type="NCBI Taxonomy" id="1144522"/>
    <lineage>
        <taxon>Eukaryota</taxon>
        <taxon>Metamonada</taxon>
        <taxon>Parabasalia</taxon>
        <taxon>Tritrichomonadida</taxon>
        <taxon>Tritrichomonadidae</taxon>
        <taxon>Tritrichomonas</taxon>
    </lineage>
</organism>
<sequence length="290" mass="32993">MISQKHRSFSKKIYYTIFAEDIILFMINVIFSLLLCQVHAEEPDLDPSFITVDIQNGTKIRQFTNTIVFVIAQTQFTTKVNINGQDVETLTEGERITYVPTYLQYMKVVYNTPAATEAVNTPEATQARKHIVLHPGILIGCTFGVVFIIGFFYTSCCRKPQHISRPKAKIVNKSEKIESSDSLGATRETRRPTHKAASSGKTGRNKAMTQHGSRPRPSQRTHTHVGGHPRSNGGERRSNRNMTMQKKRNNSVERPKTRSQTRMNEPRRKATRRGDIKRGETTRKTTRGKM</sequence>
<dbReference type="RefSeq" id="XP_068363951.1">
    <property type="nucleotide sequence ID" value="XM_068501004.1"/>
</dbReference>
<dbReference type="EMBL" id="MLAK01000601">
    <property type="protein sequence ID" value="OHT10815.1"/>
    <property type="molecule type" value="Genomic_DNA"/>
</dbReference>
<feature type="region of interest" description="Disordered" evidence="1">
    <location>
        <begin position="174"/>
        <end position="290"/>
    </location>
</feature>
<feature type="transmembrane region" description="Helical" evidence="2">
    <location>
        <begin position="131"/>
        <end position="153"/>
    </location>
</feature>
<name>A0A1J4KHC7_9EUKA</name>